<dbReference type="OrthoDB" id="5732224at2"/>
<gene>
    <name evidence="2" type="ORF">EWM59_22010</name>
</gene>
<dbReference type="InterPro" id="IPR032710">
    <property type="entry name" value="NTF2-like_dom_sf"/>
</dbReference>
<comment type="caution">
    <text evidence="2">The sequence shown here is derived from an EMBL/GenBank/DDBJ whole genome shotgun (WGS) entry which is preliminary data.</text>
</comment>
<feature type="chain" id="PRO_5020312164" description="Nuclear transport factor 2 family protein" evidence="1">
    <location>
        <begin position="21"/>
        <end position="148"/>
    </location>
</feature>
<dbReference type="AlphaFoldDB" id="A0A4Q5LV54"/>
<sequence>MKKKIALLTVLFATAMYAQAQTSQDTERITQACMNYIEGFYEGDTLKIKASLRPTLTKFGYFKNKQSGKFEEDGYMTYKQAIDYAAGVYAKKRFPKADAPKVVKILDVSYNTAAAKITAWWGTDYLLLSRNGDNWIIDQVLWEGPLVK</sequence>
<dbReference type="SUPFAM" id="SSF54427">
    <property type="entry name" value="NTF2-like"/>
    <property type="match status" value="1"/>
</dbReference>
<evidence type="ECO:0000313" key="2">
    <source>
        <dbReference type="EMBL" id="RYU93425.1"/>
    </source>
</evidence>
<evidence type="ECO:0008006" key="4">
    <source>
        <dbReference type="Google" id="ProtNLM"/>
    </source>
</evidence>
<proteinExistence type="predicted"/>
<dbReference type="RefSeq" id="WP_130023415.1">
    <property type="nucleotide sequence ID" value="NZ_SEWF01000045.1"/>
</dbReference>
<keyword evidence="1" id="KW-0732">Signal</keyword>
<evidence type="ECO:0000313" key="3">
    <source>
        <dbReference type="Proteomes" id="UP000293162"/>
    </source>
</evidence>
<accession>A0A4Q5LV54</accession>
<protein>
    <recommendedName>
        <fullName evidence="4">Nuclear transport factor 2 family protein</fullName>
    </recommendedName>
</protein>
<keyword evidence="3" id="KW-1185">Reference proteome</keyword>
<dbReference type="EMBL" id="SEWF01000045">
    <property type="protein sequence ID" value="RYU93425.1"/>
    <property type="molecule type" value="Genomic_DNA"/>
</dbReference>
<evidence type="ECO:0000256" key="1">
    <source>
        <dbReference type="SAM" id="SignalP"/>
    </source>
</evidence>
<name>A0A4Q5LV54_9BACT</name>
<dbReference type="Gene3D" id="3.10.450.50">
    <property type="match status" value="1"/>
</dbReference>
<feature type="signal peptide" evidence="1">
    <location>
        <begin position="1"/>
        <end position="20"/>
    </location>
</feature>
<dbReference type="InterPro" id="IPR039437">
    <property type="entry name" value="FrzH/put_lumazine-bd"/>
</dbReference>
<reference evidence="2 3" key="1">
    <citation type="submission" date="2019-02" db="EMBL/GenBank/DDBJ databases">
        <title>Bacterial novel species Emticicia sp. 17J42-9 isolated from soil.</title>
        <authorList>
            <person name="Jung H.-Y."/>
        </authorList>
    </citation>
    <scope>NUCLEOTIDE SEQUENCE [LARGE SCALE GENOMIC DNA]</scope>
    <source>
        <strain evidence="2 3">17J42-9</strain>
    </source>
</reference>
<organism evidence="2 3">
    <name type="scientific">Emticicia agri</name>
    <dbReference type="NCBI Taxonomy" id="2492393"/>
    <lineage>
        <taxon>Bacteria</taxon>
        <taxon>Pseudomonadati</taxon>
        <taxon>Bacteroidota</taxon>
        <taxon>Cytophagia</taxon>
        <taxon>Cytophagales</taxon>
        <taxon>Leadbetterellaceae</taxon>
        <taxon>Emticicia</taxon>
    </lineage>
</organism>
<dbReference type="Pfam" id="PF12893">
    <property type="entry name" value="Lumazine_bd_2"/>
    <property type="match status" value="1"/>
</dbReference>
<dbReference type="Proteomes" id="UP000293162">
    <property type="component" value="Unassembled WGS sequence"/>
</dbReference>